<evidence type="ECO:0000256" key="1">
    <source>
        <dbReference type="SAM" id="MobiDB-lite"/>
    </source>
</evidence>
<comment type="caution">
    <text evidence="3">The sequence shown here is derived from an EMBL/GenBank/DDBJ whole genome shotgun (WGS) entry which is preliminary data.</text>
</comment>
<evidence type="ECO:0000256" key="2">
    <source>
        <dbReference type="SAM" id="Phobius"/>
    </source>
</evidence>
<organism evidence="3 4">
    <name type="scientific">Apodospora peruviana</name>
    <dbReference type="NCBI Taxonomy" id="516989"/>
    <lineage>
        <taxon>Eukaryota</taxon>
        <taxon>Fungi</taxon>
        <taxon>Dikarya</taxon>
        <taxon>Ascomycota</taxon>
        <taxon>Pezizomycotina</taxon>
        <taxon>Sordariomycetes</taxon>
        <taxon>Sordariomycetidae</taxon>
        <taxon>Sordariales</taxon>
        <taxon>Lasiosphaeriaceae</taxon>
        <taxon>Apodospora</taxon>
    </lineage>
</organism>
<feature type="region of interest" description="Disordered" evidence="1">
    <location>
        <begin position="210"/>
        <end position="259"/>
    </location>
</feature>
<keyword evidence="4" id="KW-1185">Reference proteome</keyword>
<gene>
    <name evidence="3" type="ORF">B0H66DRAFT_532466</name>
</gene>
<feature type="compositionally biased region" description="Gly residues" evidence="1">
    <location>
        <begin position="244"/>
        <end position="255"/>
    </location>
</feature>
<keyword evidence="2" id="KW-0472">Membrane</keyword>
<name>A0AAE0M431_9PEZI</name>
<dbReference type="AlphaFoldDB" id="A0AAE0M431"/>
<keyword evidence="2" id="KW-0812">Transmembrane</keyword>
<keyword evidence="2" id="KW-1133">Transmembrane helix</keyword>
<reference evidence="3" key="2">
    <citation type="submission" date="2023-06" db="EMBL/GenBank/DDBJ databases">
        <authorList>
            <consortium name="Lawrence Berkeley National Laboratory"/>
            <person name="Haridas S."/>
            <person name="Hensen N."/>
            <person name="Bonometti L."/>
            <person name="Westerberg I."/>
            <person name="Brannstrom I.O."/>
            <person name="Guillou S."/>
            <person name="Cros-Aarteil S."/>
            <person name="Calhoun S."/>
            <person name="Kuo A."/>
            <person name="Mondo S."/>
            <person name="Pangilinan J."/>
            <person name="Riley R."/>
            <person name="Labutti K."/>
            <person name="Andreopoulos B."/>
            <person name="Lipzen A."/>
            <person name="Chen C."/>
            <person name="Yanf M."/>
            <person name="Daum C."/>
            <person name="Ng V."/>
            <person name="Clum A."/>
            <person name="Steindorff A."/>
            <person name="Ohm R."/>
            <person name="Martin F."/>
            <person name="Silar P."/>
            <person name="Natvig D."/>
            <person name="Lalanne C."/>
            <person name="Gautier V."/>
            <person name="Ament-Velasquez S.L."/>
            <person name="Kruys A."/>
            <person name="Hutchinson M.I."/>
            <person name="Powell A.J."/>
            <person name="Barry K."/>
            <person name="Miller A.N."/>
            <person name="Grigoriev I.V."/>
            <person name="Debuchy R."/>
            <person name="Gladieux P."/>
            <person name="Thoren M.H."/>
            <person name="Johannesson H."/>
        </authorList>
    </citation>
    <scope>NUCLEOTIDE SEQUENCE</scope>
    <source>
        <strain evidence="3">CBS 118394</strain>
    </source>
</reference>
<evidence type="ECO:0000313" key="4">
    <source>
        <dbReference type="Proteomes" id="UP001283341"/>
    </source>
</evidence>
<feature type="transmembrane region" description="Helical" evidence="2">
    <location>
        <begin position="73"/>
        <end position="97"/>
    </location>
</feature>
<proteinExistence type="predicted"/>
<dbReference type="Proteomes" id="UP001283341">
    <property type="component" value="Unassembled WGS sequence"/>
</dbReference>
<feature type="compositionally biased region" description="Low complexity" evidence="1">
    <location>
        <begin position="210"/>
        <end position="223"/>
    </location>
</feature>
<dbReference type="EMBL" id="JAUEDM010000004">
    <property type="protein sequence ID" value="KAK3317958.1"/>
    <property type="molecule type" value="Genomic_DNA"/>
</dbReference>
<accession>A0AAE0M431</accession>
<evidence type="ECO:0000313" key="3">
    <source>
        <dbReference type="EMBL" id="KAK3317958.1"/>
    </source>
</evidence>
<reference evidence="3" key="1">
    <citation type="journal article" date="2023" name="Mol. Phylogenet. Evol.">
        <title>Genome-scale phylogeny and comparative genomics of the fungal order Sordariales.</title>
        <authorList>
            <person name="Hensen N."/>
            <person name="Bonometti L."/>
            <person name="Westerberg I."/>
            <person name="Brannstrom I.O."/>
            <person name="Guillou S."/>
            <person name="Cros-Aarteil S."/>
            <person name="Calhoun S."/>
            <person name="Haridas S."/>
            <person name="Kuo A."/>
            <person name="Mondo S."/>
            <person name="Pangilinan J."/>
            <person name="Riley R."/>
            <person name="LaButti K."/>
            <person name="Andreopoulos B."/>
            <person name="Lipzen A."/>
            <person name="Chen C."/>
            <person name="Yan M."/>
            <person name="Daum C."/>
            <person name="Ng V."/>
            <person name="Clum A."/>
            <person name="Steindorff A."/>
            <person name="Ohm R.A."/>
            <person name="Martin F."/>
            <person name="Silar P."/>
            <person name="Natvig D.O."/>
            <person name="Lalanne C."/>
            <person name="Gautier V."/>
            <person name="Ament-Velasquez S.L."/>
            <person name="Kruys A."/>
            <person name="Hutchinson M.I."/>
            <person name="Powell A.J."/>
            <person name="Barry K."/>
            <person name="Miller A.N."/>
            <person name="Grigoriev I.V."/>
            <person name="Debuchy R."/>
            <person name="Gladieux P."/>
            <person name="Hiltunen Thoren M."/>
            <person name="Johannesson H."/>
        </authorList>
    </citation>
    <scope>NUCLEOTIDE SEQUENCE</scope>
    <source>
        <strain evidence="3">CBS 118394</strain>
    </source>
</reference>
<protein>
    <submittedName>
        <fullName evidence="3">Uncharacterized protein</fullName>
    </submittedName>
</protein>
<sequence>MSPVLTNTTASFGGFFNTTPYQGYSYPPPNITIPNSTTSHPTSTIIHHRHIRRDEPTLPEIESGTAQPDKRGLGLVITAIVFFILIVIFSALVLTCLKRPGLPLHVRLLEFRARLLMWWTARRAAKSNSPSRPSSPSPGGASAVAKLEANEHFQQLNELEDQTTAEILGCVRRRSSLKKETNIGKGMVTALRGLFSLDAFRKKQPVAAELEAAPPSEEQQANPGSEKQQDPKEQPITFPRRTTVGGGGGGGGGGNRSLTTLTLASITGNTASGATGIDFSD</sequence>